<proteinExistence type="predicted"/>
<gene>
    <name evidence="1" type="ORF">BAJUN_00930</name>
</gene>
<sequence length="125" mass="13559">MTDQAELQTTRIDLLQGLRVALKPLNERETLAGKGLAIAVFRGLHAAQSAVTQERRVEEAQGIFAGLKLALEFTPIRPGETEKMTLLLEVAALVHDVLVTGSPKYVTAQKARYVGLVLRLQAIAA</sequence>
<reference evidence="1" key="1">
    <citation type="submission" date="2022-05" db="EMBL/GenBank/DDBJ databases">
        <authorList>
            <person name="Friedrich I."/>
            <person name="Poehlein A."/>
            <person name="Schneider D."/>
            <person name="Hertel R."/>
            <person name="Daniel R."/>
        </authorList>
    </citation>
    <scope>NUCLEOTIDE SEQUENCE</scope>
</reference>
<name>A0A9E7N4H1_9CAUD</name>
<protein>
    <submittedName>
        <fullName evidence="1">Uncharacterized protein</fullName>
    </submittedName>
</protein>
<keyword evidence="2" id="KW-1185">Reference proteome</keyword>
<dbReference type="EMBL" id="ON529858">
    <property type="protein sequence ID" value="UTC29723.1"/>
    <property type="molecule type" value="Genomic_DNA"/>
</dbReference>
<dbReference type="Proteomes" id="UP001057427">
    <property type="component" value="Segment"/>
</dbReference>
<evidence type="ECO:0000313" key="2">
    <source>
        <dbReference type="Proteomes" id="UP001057427"/>
    </source>
</evidence>
<organism evidence="1 2">
    <name type="scientific">Brevundimonas phage vB_BgoS-Bajun</name>
    <dbReference type="NCBI Taxonomy" id="2948594"/>
    <lineage>
        <taxon>Viruses</taxon>
        <taxon>Duplodnaviria</taxon>
        <taxon>Heunggongvirae</taxon>
        <taxon>Uroviricota</taxon>
        <taxon>Caudoviricetes</taxon>
        <taxon>Dolichocephalovirinae</taxon>
    </lineage>
</organism>
<evidence type="ECO:0000313" key="1">
    <source>
        <dbReference type="EMBL" id="UTC29723.1"/>
    </source>
</evidence>
<accession>A0A9E7N4H1</accession>